<evidence type="ECO:0000313" key="3">
    <source>
        <dbReference type="Proteomes" id="UP000321272"/>
    </source>
</evidence>
<evidence type="ECO:0000256" key="1">
    <source>
        <dbReference type="SAM" id="MobiDB-lite"/>
    </source>
</evidence>
<protein>
    <submittedName>
        <fullName evidence="2">Uncharacterized protein</fullName>
    </submittedName>
</protein>
<sequence length="987" mass="105331">MTNLDPNYYRTLFHGVVSVNGLDVAGDWEVVYSTLDELIATTTDDDLPPSGITLDATKNLLIYADHLTIWKEIAAPGKSVKIVVNTLAAAPVAASAKTADVTINTTPPSPAQDIAPVPAATGLKNNATADKARGGNDGADAVDESNQSVIENGAVKASVVQERVGKKAGHIEVRCQRLDDSVGAVSLSAKGGRGAPGFNGQAGAPGETGTMGSEERDFNGFTHGPWKVTRPVTAGGDGGKGGAGVLGFPGGAGGNCEFVSVEAPKAAPTVDAAVGDSGADPKAPAVGGKGGFGGMGYARREKVNVNIRWPTTWRNEAPTPIPMMPSGKQGEKGALLQPVVQPVAQAGTVTVKQIAPDELGADSAFWLKLLQKTKNIYFHCYPAPDDDQDKYHDEKIWLKDRLGWMSSAIPVTDSPNPTAEDLRLRGLKRQADGLGYSLDSGWTVFGEPPNYVPRVGLDDLRATLKTQSVAFGEIETAFQTMVAAMESSSEAAIDHAKVLSALETQESRLSGRITGLTDVLNAAVTRLDSLETALDAARTALRQSIDTTLQSQLKKYFACEMDDVLKAAQSIAFSPDEAMGVVAGGQLLYDSATKIEGVDGVKINKDYLITKTVQLSEDIRASAVKAYNLSGKDLGNTALVTRLTDFETWLDKLPQSIPAATAVRSEIEDFKRQLRLRSATAIEYNTAIHGLRAAGGELIALRQRITDVRAKTAQASDPTLAGLASYLGAIYQELRNEAMVTVYQAYQAYHFQFLSVPRIAFDTYQDKLLWTQGSQPSSFSPADMDIVLSDLQTSKTAIKNHLKGDYTAFGTPHFPTQVSVTIDSPAMLAALRKDHALDFSTVPSSPGGKGEFVPLNTSDFADIRVTHVHPRFIGARTTKGHLAITVRHGNPDRFVTPEGHTLEFTHDAYRIPLTLDLAVPARQAYPWQPDEGRLDGGGYATLGLFTDWNIEITAADANDPTNEGLDLSDVTAVQVDFSGHYRVKNGA</sequence>
<dbReference type="RefSeq" id="WP_147183345.1">
    <property type="nucleotide sequence ID" value="NZ_CP042382.1"/>
</dbReference>
<name>A0A5B8SQN6_9GAMM</name>
<evidence type="ECO:0000313" key="2">
    <source>
        <dbReference type="EMBL" id="QEA38277.1"/>
    </source>
</evidence>
<organism evidence="2 3">
    <name type="scientific">Pistricoccus aurantiacus</name>
    <dbReference type="NCBI Taxonomy" id="1883414"/>
    <lineage>
        <taxon>Bacteria</taxon>
        <taxon>Pseudomonadati</taxon>
        <taxon>Pseudomonadota</taxon>
        <taxon>Gammaproteobacteria</taxon>
        <taxon>Oceanospirillales</taxon>
        <taxon>Halomonadaceae</taxon>
        <taxon>Pistricoccus</taxon>
    </lineage>
</organism>
<dbReference type="Proteomes" id="UP000321272">
    <property type="component" value="Chromosome"/>
</dbReference>
<keyword evidence="3" id="KW-1185">Reference proteome</keyword>
<dbReference type="KEGG" id="paur:FGL86_03775"/>
<gene>
    <name evidence="2" type="ORF">FGL86_03775</name>
</gene>
<dbReference type="AlphaFoldDB" id="A0A5B8SQN6"/>
<dbReference type="OrthoDB" id="2663764at2"/>
<feature type="region of interest" description="Disordered" evidence="1">
    <location>
        <begin position="192"/>
        <end position="213"/>
    </location>
</feature>
<proteinExistence type="predicted"/>
<accession>A0A5B8SQN6</accession>
<dbReference type="EMBL" id="CP042382">
    <property type="protein sequence ID" value="QEA38277.1"/>
    <property type="molecule type" value="Genomic_DNA"/>
</dbReference>
<reference evidence="2 3" key="1">
    <citation type="submission" date="2019-06" db="EMBL/GenBank/DDBJ databases">
        <title>Genome analyses of bacteria isolated from kimchi.</title>
        <authorList>
            <person name="Lee S."/>
            <person name="Ahn S."/>
            <person name="Roh S."/>
        </authorList>
    </citation>
    <scope>NUCLEOTIDE SEQUENCE [LARGE SCALE GENOMIC DNA]</scope>
    <source>
        <strain evidence="2 3">CBA4606</strain>
    </source>
</reference>